<dbReference type="PROSITE" id="PS50109">
    <property type="entry name" value="HIS_KIN"/>
    <property type="match status" value="1"/>
</dbReference>
<dbReference type="SUPFAM" id="SSF55874">
    <property type="entry name" value="ATPase domain of HSP90 chaperone/DNA topoisomerase II/histidine kinase"/>
    <property type="match status" value="1"/>
</dbReference>
<keyword evidence="7" id="KW-0902">Two-component regulatory system</keyword>
<dbReference type="InterPro" id="IPR005467">
    <property type="entry name" value="His_kinase_dom"/>
</dbReference>
<dbReference type="Pfam" id="PF00512">
    <property type="entry name" value="HisKA"/>
    <property type="match status" value="1"/>
</dbReference>
<dbReference type="EMBL" id="CADCUF010000265">
    <property type="protein sequence ID" value="CAA9352016.1"/>
    <property type="molecule type" value="Genomic_DNA"/>
</dbReference>
<dbReference type="GO" id="GO:0000155">
    <property type="term" value="F:phosphorelay sensor kinase activity"/>
    <property type="evidence" value="ECO:0007669"/>
    <property type="project" value="InterPro"/>
</dbReference>
<dbReference type="Gene3D" id="3.30.565.10">
    <property type="entry name" value="Histidine kinase-like ATPase, C-terminal domain"/>
    <property type="match status" value="1"/>
</dbReference>
<dbReference type="InterPro" id="IPR003594">
    <property type="entry name" value="HATPase_dom"/>
</dbReference>
<sequence>MKGSAIRTEQGFRAAPRRAQVYLLVAGASALTLPFLAPVVASNPEGPPAWLTVSVLVSVSALNVEISRALTGGLERSQQPHKALSAWAFACAMLLAPPWLLVVVPITYVHARWRGLRVPLWKWVGSAAFLVLAGLAAALVAHIALGHQPNWMAANGAQGLVTLVTAAAVFLAVETALFAGAALLNDTEDELWLRRTLTSRTFYMTESGVLLTGGLLAAVWTGGAWFVLLLVPIYALIQRAVLLEPLRERAALAAQLAATNRQLEEVSQFKTDLMGMLAHEVGNPLTSVRGYAELGAATLTSQTLDQGRNAFEVIKRNAQQIQGVLHDIVGLVDTDPAALTASPEGCLVAPHLRAAASAQPPEGQPMVSCPDDLVAYVQPGHLDQVLANLLSNAHKYAGGATCLEARALDADRVAISVSDAGPGIPQDFQEQLFQRSARHPGTATTVAGTGIGLFISRALARANGGDLTHHGVQPTGSSFELTLPRRRPTG</sequence>
<dbReference type="InterPro" id="IPR004358">
    <property type="entry name" value="Sig_transdc_His_kin-like_C"/>
</dbReference>
<feature type="region of interest" description="Disordered" evidence="8">
    <location>
        <begin position="466"/>
        <end position="490"/>
    </location>
</feature>
<evidence type="ECO:0000256" key="9">
    <source>
        <dbReference type="SAM" id="Phobius"/>
    </source>
</evidence>
<dbReference type="InterPro" id="IPR036890">
    <property type="entry name" value="HATPase_C_sf"/>
</dbReference>
<dbReference type="Gene3D" id="1.10.287.130">
    <property type="match status" value="1"/>
</dbReference>
<evidence type="ECO:0000259" key="10">
    <source>
        <dbReference type="PROSITE" id="PS50109"/>
    </source>
</evidence>
<comment type="subcellular location">
    <subcellularLocation>
        <location evidence="2">Cell membrane</location>
    </subcellularLocation>
</comment>
<protein>
    <recommendedName>
        <fullName evidence="3">histidine kinase</fullName>
        <ecNumber evidence="3">2.7.13.3</ecNumber>
    </recommendedName>
</protein>
<evidence type="ECO:0000256" key="3">
    <source>
        <dbReference type="ARBA" id="ARBA00012438"/>
    </source>
</evidence>
<evidence type="ECO:0000256" key="2">
    <source>
        <dbReference type="ARBA" id="ARBA00004236"/>
    </source>
</evidence>
<evidence type="ECO:0000256" key="7">
    <source>
        <dbReference type="ARBA" id="ARBA00023012"/>
    </source>
</evidence>
<evidence type="ECO:0000256" key="5">
    <source>
        <dbReference type="ARBA" id="ARBA00022679"/>
    </source>
</evidence>
<feature type="transmembrane region" description="Helical" evidence="9">
    <location>
        <begin position="87"/>
        <end position="111"/>
    </location>
</feature>
<organism evidence="11">
    <name type="scientific">uncultured Nocardioidaceae bacterium</name>
    <dbReference type="NCBI Taxonomy" id="253824"/>
    <lineage>
        <taxon>Bacteria</taxon>
        <taxon>Bacillati</taxon>
        <taxon>Actinomycetota</taxon>
        <taxon>Actinomycetes</taxon>
        <taxon>Propionibacteriales</taxon>
        <taxon>Nocardioidaceae</taxon>
        <taxon>environmental samples</taxon>
    </lineage>
</organism>
<dbReference type="AlphaFoldDB" id="A0A6J4M7F9"/>
<feature type="transmembrane region" description="Helical" evidence="9">
    <location>
        <begin position="47"/>
        <end position="66"/>
    </location>
</feature>
<comment type="catalytic activity">
    <reaction evidence="1">
        <text>ATP + protein L-histidine = ADP + protein N-phospho-L-histidine.</text>
        <dbReference type="EC" id="2.7.13.3"/>
    </reaction>
</comment>
<dbReference type="InterPro" id="IPR003661">
    <property type="entry name" value="HisK_dim/P_dom"/>
</dbReference>
<dbReference type="SMART" id="SM00388">
    <property type="entry name" value="HisKA"/>
    <property type="match status" value="1"/>
</dbReference>
<keyword evidence="5" id="KW-0808">Transferase</keyword>
<proteinExistence type="predicted"/>
<name>A0A6J4M7F9_9ACTN</name>
<dbReference type="InterPro" id="IPR036097">
    <property type="entry name" value="HisK_dim/P_sf"/>
</dbReference>
<dbReference type="PANTHER" id="PTHR43047">
    <property type="entry name" value="TWO-COMPONENT HISTIDINE PROTEIN KINASE"/>
    <property type="match status" value="1"/>
</dbReference>
<dbReference type="CDD" id="cd00082">
    <property type="entry name" value="HisKA"/>
    <property type="match status" value="1"/>
</dbReference>
<evidence type="ECO:0000313" key="11">
    <source>
        <dbReference type="EMBL" id="CAA9352016.1"/>
    </source>
</evidence>
<evidence type="ECO:0000256" key="1">
    <source>
        <dbReference type="ARBA" id="ARBA00000085"/>
    </source>
</evidence>
<feature type="transmembrane region" description="Helical" evidence="9">
    <location>
        <begin position="157"/>
        <end position="184"/>
    </location>
</feature>
<dbReference type="Pfam" id="PF02518">
    <property type="entry name" value="HATPase_c"/>
    <property type="match status" value="1"/>
</dbReference>
<keyword evidence="4" id="KW-0597">Phosphoprotein</keyword>
<reference evidence="11" key="1">
    <citation type="submission" date="2020-02" db="EMBL/GenBank/DDBJ databases">
        <authorList>
            <person name="Meier V. D."/>
        </authorList>
    </citation>
    <scope>NUCLEOTIDE SEQUENCE</scope>
    <source>
        <strain evidence="11">AVDCRST_MAG24</strain>
    </source>
</reference>
<feature type="transmembrane region" description="Helical" evidence="9">
    <location>
        <begin position="123"/>
        <end position="145"/>
    </location>
</feature>
<dbReference type="GO" id="GO:0005886">
    <property type="term" value="C:plasma membrane"/>
    <property type="evidence" value="ECO:0007669"/>
    <property type="project" value="UniProtKB-SubCell"/>
</dbReference>
<accession>A0A6J4M7F9</accession>
<feature type="domain" description="Histidine kinase" evidence="10">
    <location>
        <begin position="276"/>
        <end position="487"/>
    </location>
</feature>
<evidence type="ECO:0000256" key="6">
    <source>
        <dbReference type="ARBA" id="ARBA00022777"/>
    </source>
</evidence>
<feature type="transmembrane region" description="Helical" evidence="9">
    <location>
        <begin position="21"/>
        <end position="41"/>
    </location>
</feature>
<dbReference type="SUPFAM" id="SSF47384">
    <property type="entry name" value="Homodimeric domain of signal transducing histidine kinase"/>
    <property type="match status" value="1"/>
</dbReference>
<keyword evidence="9" id="KW-0472">Membrane</keyword>
<keyword evidence="9" id="KW-0812">Transmembrane</keyword>
<dbReference type="PRINTS" id="PR00344">
    <property type="entry name" value="BCTRLSENSOR"/>
</dbReference>
<dbReference type="EC" id="2.7.13.3" evidence="3"/>
<evidence type="ECO:0000256" key="8">
    <source>
        <dbReference type="SAM" id="MobiDB-lite"/>
    </source>
</evidence>
<gene>
    <name evidence="11" type="ORF">AVDCRST_MAG24-1859</name>
</gene>
<evidence type="ECO:0000256" key="4">
    <source>
        <dbReference type="ARBA" id="ARBA00022553"/>
    </source>
</evidence>
<feature type="transmembrane region" description="Helical" evidence="9">
    <location>
        <begin position="209"/>
        <end position="237"/>
    </location>
</feature>
<keyword evidence="6" id="KW-0418">Kinase</keyword>
<keyword evidence="9" id="KW-1133">Transmembrane helix</keyword>
<dbReference type="SMART" id="SM00387">
    <property type="entry name" value="HATPase_c"/>
    <property type="match status" value="1"/>
</dbReference>